<name>A0A2N5SK25_9BASI</name>
<dbReference type="EMBL" id="PGCJ01000392">
    <property type="protein sequence ID" value="PLW29998.1"/>
    <property type="molecule type" value="Genomic_DNA"/>
</dbReference>
<proteinExistence type="predicted"/>
<sequence>MEPQSSPPAPTPAPAPGSDADILVDDSVSNAPATHPASVAPEVPAGSMIVPGKHQTRRATRRQPAGSMSRSRIWVRHHLGLFLPGPTGPIRFRALSGRPAGGPNPPNWLPDLFPIPSLRHNKTGRKFDFDTGSSTTLGNIPFRKQLYYVWTPTYSNGPFCGEVGHDFRPRHVTGPRRSTVSRWLQSEGLAWTPDPPA</sequence>
<reference evidence="4 5" key="1">
    <citation type="submission" date="2017-11" db="EMBL/GenBank/DDBJ databases">
        <title>De novo assembly and phasing of dikaryotic genomes from two isolates of Puccinia coronata f. sp. avenae, the causal agent of oat crown rust.</title>
        <authorList>
            <person name="Miller M.E."/>
            <person name="Zhang Y."/>
            <person name="Omidvar V."/>
            <person name="Sperschneider J."/>
            <person name="Schwessinger B."/>
            <person name="Raley C."/>
            <person name="Palmer J.M."/>
            <person name="Garnica D."/>
            <person name="Upadhyaya N."/>
            <person name="Rathjen J."/>
            <person name="Taylor J.M."/>
            <person name="Park R.F."/>
            <person name="Dodds P.N."/>
            <person name="Hirsch C.D."/>
            <person name="Kianian S.F."/>
            <person name="Figueroa M."/>
        </authorList>
    </citation>
    <scope>NUCLEOTIDE SEQUENCE [LARGE SCALE GENOMIC DNA]</scope>
    <source>
        <strain evidence="3">12NC29</strain>
        <strain evidence="2">12SD80</strain>
    </source>
</reference>
<comment type="caution">
    <text evidence="2">The sequence shown here is derived from an EMBL/GenBank/DDBJ whole genome shotgun (WGS) entry which is preliminary data.</text>
</comment>
<protein>
    <submittedName>
        <fullName evidence="2">Uncharacterized protein</fullName>
    </submittedName>
</protein>
<organism evidence="2 5">
    <name type="scientific">Puccinia coronata f. sp. avenae</name>
    <dbReference type="NCBI Taxonomy" id="200324"/>
    <lineage>
        <taxon>Eukaryota</taxon>
        <taxon>Fungi</taxon>
        <taxon>Dikarya</taxon>
        <taxon>Basidiomycota</taxon>
        <taxon>Pucciniomycotina</taxon>
        <taxon>Pucciniomycetes</taxon>
        <taxon>Pucciniales</taxon>
        <taxon>Pucciniaceae</taxon>
        <taxon>Puccinia</taxon>
    </lineage>
</organism>
<feature type="region of interest" description="Disordered" evidence="1">
    <location>
        <begin position="1"/>
        <end position="70"/>
    </location>
</feature>
<dbReference type="Proteomes" id="UP000235388">
    <property type="component" value="Unassembled WGS sequence"/>
</dbReference>
<dbReference type="Proteomes" id="UP000235392">
    <property type="component" value="Unassembled WGS sequence"/>
</dbReference>
<evidence type="ECO:0000313" key="3">
    <source>
        <dbReference type="EMBL" id="PLW29998.1"/>
    </source>
</evidence>
<evidence type="ECO:0000313" key="2">
    <source>
        <dbReference type="EMBL" id="PLW13564.1"/>
    </source>
</evidence>
<dbReference type="EMBL" id="PGCI01000848">
    <property type="protein sequence ID" value="PLW13564.1"/>
    <property type="molecule type" value="Genomic_DNA"/>
</dbReference>
<feature type="compositionally biased region" description="Pro residues" evidence="1">
    <location>
        <begin position="1"/>
        <end position="15"/>
    </location>
</feature>
<evidence type="ECO:0000313" key="4">
    <source>
        <dbReference type="Proteomes" id="UP000235388"/>
    </source>
</evidence>
<gene>
    <name evidence="3" type="ORF">PCANC_24181</name>
    <name evidence="2" type="ORF">PCASD_22837</name>
</gene>
<dbReference type="AlphaFoldDB" id="A0A2N5SK25"/>
<evidence type="ECO:0000256" key="1">
    <source>
        <dbReference type="SAM" id="MobiDB-lite"/>
    </source>
</evidence>
<evidence type="ECO:0000313" key="5">
    <source>
        <dbReference type="Proteomes" id="UP000235392"/>
    </source>
</evidence>
<accession>A0A2N5SK25</accession>
<keyword evidence="4" id="KW-1185">Reference proteome</keyword>